<gene>
    <name evidence="1" type="ORF">CAL28_24090</name>
</gene>
<proteinExistence type="predicted"/>
<dbReference type="OrthoDB" id="116799at2"/>
<evidence type="ECO:0000313" key="2">
    <source>
        <dbReference type="Proteomes" id="UP000215767"/>
    </source>
</evidence>
<dbReference type="Proteomes" id="UP000215767">
    <property type="component" value="Unassembled WGS sequence"/>
</dbReference>
<dbReference type="SUPFAM" id="SSF102588">
    <property type="entry name" value="LmbE-like"/>
    <property type="match status" value="1"/>
</dbReference>
<dbReference type="Gene3D" id="3.40.50.10320">
    <property type="entry name" value="LmbE-like"/>
    <property type="match status" value="1"/>
</dbReference>
<evidence type="ECO:0008006" key="3">
    <source>
        <dbReference type="Google" id="ProtNLM"/>
    </source>
</evidence>
<evidence type="ECO:0000313" key="1">
    <source>
        <dbReference type="EMBL" id="OZI63549.1"/>
    </source>
</evidence>
<name>A0A261UNU7_9BORD</name>
<reference evidence="2" key="1">
    <citation type="submission" date="2017-05" db="EMBL/GenBank/DDBJ databases">
        <title>Complete and WGS of Bordetella genogroups.</title>
        <authorList>
            <person name="Spilker T."/>
            <person name="Lipuma J."/>
        </authorList>
    </citation>
    <scope>NUCLEOTIDE SEQUENCE [LARGE SCALE GENOMIC DNA]</scope>
    <source>
        <strain evidence="2">AU8856</strain>
    </source>
</reference>
<accession>A0A261UNU7</accession>
<dbReference type="InterPro" id="IPR024078">
    <property type="entry name" value="LmbE-like_dom_sf"/>
</dbReference>
<dbReference type="AlphaFoldDB" id="A0A261UNU7"/>
<sequence>MPARAREETEVQSIDEPGTIVAISPHLDDAVAGCGALLAGAPGSTVITVFAGVPEAAVPVTEWDRRCGFGDGQAAMTWRLGEDDKALHLLKAQPARLPFLDDQYVRAMGRTPPKVDKIAHAVQGILEKAGARTVLFPLGLFHRDHILASDAALALFAGRQDRRWVAYEDALYRNKPGLLQGRLVQFYTRGVCLTPVAFRNTNTHRKATAMAAYASQMAELGITRNEGDTTAPERYWLLSESVKQAPESGVSPS</sequence>
<organism evidence="1 2">
    <name type="scientific">Bordetella genomosp. 11</name>
    <dbReference type="NCBI Taxonomy" id="1416808"/>
    <lineage>
        <taxon>Bacteria</taxon>
        <taxon>Pseudomonadati</taxon>
        <taxon>Pseudomonadota</taxon>
        <taxon>Betaproteobacteria</taxon>
        <taxon>Burkholderiales</taxon>
        <taxon>Alcaligenaceae</taxon>
        <taxon>Bordetella</taxon>
    </lineage>
</organism>
<dbReference type="EMBL" id="NEVS01000004">
    <property type="protein sequence ID" value="OZI63549.1"/>
    <property type="molecule type" value="Genomic_DNA"/>
</dbReference>
<keyword evidence="2" id="KW-1185">Reference proteome</keyword>
<protein>
    <recommendedName>
        <fullName evidence="3">PIG-L family deacetylase</fullName>
    </recommendedName>
</protein>
<comment type="caution">
    <text evidence="1">The sequence shown here is derived from an EMBL/GenBank/DDBJ whole genome shotgun (WGS) entry which is preliminary data.</text>
</comment>